<feature type="compositionally biased region" description="Low complexity" evidence="1">
    <location>
        <begin position="73"/>
        <end position="90"/>
    </location>
</feature>
<proteinExistence type="predicted"/>
<organism evidence="2 3">
    <name type="scientific">Monosporascus ibericus</name>
    <dbReference type="NCBI Taxonomy" id="155417"/>
    <lineage>
        <taxon>Eukaryota</taxon>
        <taxon>Fungi</taxon>
        <taxon>Dikarya</taxon>
        <taxon>Ascomycota</taxon>
        <taxon>Pezizomycotina</taxon>
        <taxon>Sordariomycetes</taxon>
        <taxon>Xylariomycetidae</taxon>
        <taxon>Xylariales</taxon>
        <taxon>Xylariales incertae sedis</taxon>
        <taxon>Monosporascus</taxon>
    </lineage>
</organism>
<dbReference type="PANTHER" id="PTHR42068">
    <property type="entry name" value="YALI0B18964P"/>
    <property type="match status" value="1"/>
</dbReference>
<feature type="compositionally biased region" description="Low complexity" evidence="1">
    <location>
        <begin position="186"/>
        <end position="196"/>
    </location>
</feature>
<feature type="region of interest" description="Disordered" evidence="1">
    <location>
        <begin position="702"/>
        <end position="733"/>
    </location>
</feature>
<feature type="compositionally biased region" description="Polar residues" evidence="1">
    <location>
        <begin position="458"/>
        <end position="482"/>
    </location>
</feature>
<feature type="compositionally biased region" description="Polar residues" evidence="1">
    <location>
        <begin position="523"/>
        <end position="533"/>
    </location>
</feature>
<dbReference type="PANTHER" id="PTHR42068:SF1">
    <property type="entry name" value="YALI0B18964P"/>
    <property type="match status" value="1"/>
</dbReference>
<feature type="region of interest" description="Disordered" evidence="1">
    <location>
        <begin position="396"/>
        <end position="446"/>
    </location>
</feature>
<keyword evidence="3" id="KW-1185">Reference proteome</keyword>
<evidence type="ECO:0000313" key="3">
    <source>
        <dbReference type="Proteomes" id="UP000293360"/>
    </source>
</evidence>
<gene>
    <name evidence="2" type="ORF">DL764_009254</name>
</gene>
<feature type="region of interest" description="Disordered" evidence="1">
    <location>
        <begin position="842"/>
        <end position="868"/>
    </location>
</feature>
<feature type="compositionally biased region" description="Polar residues" evidence="1">
    <location>
        <begin position="93"/>
        <end position="105"/>
    </location>
</feature>
<reference evidence="2 3" key="1">
    <citation type="submission" date="2018-06" db="EMBL/GenBank/DDBJ databases">
        <title>Complete Genomes of Monosporascus.</title>
        <authorList>
            <person name="Robinson A.J."/>
            <person name="Natvig D.O."/>
        </authorList>
    </citation>
    <scope>NUCLEOTIDE SEQUENCE [LARGE SCALE GENOMIC DNA]</scope>
    <source>
        <strain evidence="2 3">CBS 110550</strain>
    </source>
</reference>
<protein>
    <submittedName>
        <fullName evidence="2">Uncharacterized protein</fullName>
    </submittedName>
</protein>
<dbReference type="STRING" id="155417.A0A4Q4SVG0"/>
<feature type="region of interest" description="Disordered" evidence="1">
    <location>
        <begin position="458"/>
        <end position="571"/>
    </location>
</feature>
<feature type="compositionally biased region" description="Basic and acidic residues" evidence="1">
    <location>
        <begin position="396"/>
        <end position="412"/>
    </location>
</feature>
<dbReference type="AlphaFoldDB" id="A0A4Q4SVG0"/>
<evidence type="ECO:0000313" key="2">
    <source>
        <dbReference type="EMBL" id="RYO84911.1"/>
    </source>
</evidence>
<dbReference type="Proteomes" id="UP000293360">
    <property type="component" value="Unassembled WGS sequence"/>
</dbReference>
<feature type="compositionally biased region" description="Polar residues" evidence="1">
    <location>
        <begin position="148"/>
        <end position="157"/>
    </location>
</feature>
<feature type="compositionally biased region" description="Low complexity" evidence="1">
    <location>
        <begin position="544"/>
        <end position="555"/>
    </location>
</feature>
<dbReference type="EMBL" id="QJNU01000833">
    <property type="protein sequence ID" value="RYO84911.1"/>
    <property type="molecule type" value="Genomic_DNA"/>
</dbReference>
<feature type="compositionally biased region" description="Acidic residues" evidence="1">
    <location>
        <begin position="413"/>
        <end position="429"/>
    </location>
</feature>
<feature type="compositionally biased region" description="Acidic residues" evidence="1">
    <location>
        <begin position="846"/>
        <end position="855"/>
    </location>
</feature>
<sequence>MPRFPVNFRRKSTATAEDPNGAIAGPSFRVLDRSEGPVKSFDGGARMPRVSAHRPKTSTSDFAVEDNLFAGMTNNRSSASSNTTKTTSDNSSRHSAASTAPSSTDYPPYPPQNDDVKTVHRKPVALEDIPPVPKSSSGFLRQAGRTFSFGNKKNSLPSIPPDEPVPAMPEPLSKDPATPGGRSRAPTTSTVSTETPPRVDDGNFMMDLGGELSSMLSKFDKRSSVATLKERNLTANRAVQPSPLKLDASARVEPPQHSWNSQTSHDGLLDSGRAHSPPRTHRAAPPPVPQHNAGPSDRRQSYDDEDTTLLRDSLAATHFLNSSAAVTGDATSRYHKSHEGPSRFRRTLTETYEDDENMFANSSARREKFVPNFGMRSKTDPQTKVMTREQFEQYRAEKVRQERMDGAKKEGSDSEDDGVNYDDDEEDEAEKTRKLAKQRQKQEAHMTVYRQQMMKVTGESTSNPAPAQPSLSISMSTPNLTLNDGIEKSRSTSPPSDASSDEDVPLAILQAHGFPNKARPPTRLTTVPSNPNLRGSMAPPPHVAGPGSVSGEGSVVNGGSGGHLPPFARKLPQDPYLGAGLINRPPREPFALGGGAPAANQNPPLPTGGLVGVIASEERSRALRRGSPAAMAPSFQMNGGFDPVAGIPPQMMYPMNVPQVQAPTMTPGDQAQMQMTQQMTQFMQMQMQFMQLMATQGQGQAPVQGQMRPQGHLHTPSVGSLPDIQRNPFLQDSMSNGMGNGMSLAPPRGENEMRTMSMVQPSSASWMQQAPQQGLAPSIRVPGTGYAPSIAPSERSNIGLPGRYRPVSSVMQADQGGRTSTMSGALPTMTSKLRTEVRAIPVSNKEDDDDDEEGWEAMKAKREKKKSLWRSKKNFGDEIGALIN</sequence>
<feature type="region of interest" description="Disordered" evidence="1">
    <location>
        <begin position="231"/>
        <end position="304"/>
    </location>
</feature>
<evidence type="ECO:0000256" key="1">
    <source>
        <dbReference type="SAM" id="MobiDB-lite"/>
    </source>
</evidence>
<dbReference type="OrthoDB" id="5396252at2759"/>
<feature type="compositionally biased region" description="Pro residues" evidence="1">
    <location>
        <begin position="158"/>
        <end position="169"/>
    </location>
</feature>
<name>A0A4Q4SVG0_9PEZI</name>
<accession>A0A4Q4SVG0</accession>
<feature type="region of interest" description="Disordered" evidence="1">
    <location>
        <begin position="1"/>
        <end position="209"/>
    </location>
</feature>
<comment type="caution">
    <text evidence="2">The sequence shown here is derived from an EMBL/GenBank/DDBJ whole genome shotgun (WGS) entry which is preliminary data.</text>
</comment>